<evidence type="ECO:0000313" key="3">
    <source>
        <dbReference type="Proteomes" id="UP000824120"/>
    </source>
</evidence>
<dbReference type="PANTHER" id="PTHR31241:SF83">
    <property type="entry name" value="AP2_ERF DOMAIN-CONTAINING PROTEIN"/>
    <property type="match status" value="1"/>
</dbReference>
<comment type="caution">
    <text evidence="2">The sequence shown here is derived from an EMBL/GenBank/DDBJ whole genome shotgun (WGS) entry which is preliminary data.</text>
</comment>
<organism evidence="2 3">
    <name type="scientific">Solanum commersonii</name>
    <name type="common">Commerson's wild potato</name>
    <name type="synonym">Commerson's nightshade</name>
    <dbReference type="NCBI Taxonomy" id="4109"/>
    <lineage>
        <taxon>Eukaryota</taxon>
        <taxon>Viridiplantae</taxon>
        <taxon>Streptophyta</taxon>
        <taxon>Embryophyta</taxon>
        <taxon>Tracheophyta</taxon>
        <taxon>Spermatophyta</taxon>
        <taxon>Magnoliopsida</taxon>
        <taxon>eudicotyledons</taxon>
        <taxon>Gunneridae</taxon>
        <taxon>Pentapetalae</taxon>
        <taxon>asterids</taxon>
        <taxon>lamiids</taxon>
        <taxon>Solanales</taxon>
        <taxon>Solanaceae</taxon>
        <taxon>Solanoideae</taxon>
        <taxon>Solaneae</taxon>
        <taxon>Solanum</taxon>
    </lineage>
</organism>
<evidence type="ECO:0008006" key="4">
    <source>
        <dbReference type="Google" id="ProtNLM"/>
    </source>
</evidence>
<evidence type="ECO:0000256" key="1">
    <source>
        <dbReference type="ARBA" id="ARBA00024343"/>
    </source>
</evidence>
<gene>
    <name evidence="2" type="ORF">H5410_045344</name>
</gene>
<evidence type="ECO:0000313" key="2">
    <source>
        <dbReference type="EMBL" id="KAG5584910.1"/>
    </source>
</evidence>
<dbReference type="EMBL" id="JACXVP010000009">
    <property type="protein sequence ID" value="KAG5584910.1"/>
    <property type="molecule type" value="Genomic_DNA"/>
</dbReference>
<dbReference type="GO" id="GO:0006950">
    <property type="term" value="P:response to stress"/>
    <property type="evidence" value="ECO:0007669"/>
    <property type="project" value="TreeGrafter"/>
</dbReference>
<protein>
    <recommendedName>
        <fullName evidence="4">AP2/ERF domain-containing protein</fullName>
    </recommendedName>
</protein>
<reference evidence="2 3" key="1">
    <citation type="submission" date="2020-09" db="EMBL/GenBank/DDBJ databases">
        <title>De no assembly of potato wild relative species, Solanum commersonii.</title>
        <authorList>
            <person name="Cho K."/>
        </authorList>
    </citation>
    <scope>NUCLEOTIDE SEQUENCE [LARGE SCALE GENOMIC DNA]</scope>
    <source>
        <strain evidence="2">LZ3.2</strain>
        <tissue evidence="2">Leaf</tissue>
    </source>
</reference>
<dbReference type="PANTHER" id="PTHR31241">
    <property type="entry name" value="DEHYDRATION-RESPONSIVE ELEMENT-BINDING PROTEIN 2C"/>
    <property type="match status" value="1"/>
</dbReference>
<dbReference type="Proteomes" id="UP000824120">
    <property type="component" value="Chromosome 9"/>
</dbReference>
<keyword evidence="3" id="KW-1185">Reference proteome</keyword>
<dbReference type="InterPro" id="IPR036955">
    <property type="entry name" value="AP2/ERF_dom_sf"/>
</dbReference>
<dbReference type="GO" id="GO:0005634">
    <property type="term" value="C:nucleus"/>
    <property type="evidence" value="ECO:0007669"/>
    <property type="project" value="TreeGrafter"/>
</dbReference>
<name>A0A9J5XCE4_SOLCO</name>
<dbReference type="Gene3D" id="3.30.730.10">
    <property type="entry name" value="AP2/ERF domain"/>
    <property type="match status" value="1"/>
</dbReference>
<dbReference type="GO" id="GO:0003700">
    <property type="term" value="F:DNA-binding transcription factor activity"/>
    <property type="evidence" value="ECO:0007669"/>
    <property type="project" value="InterPro"/>
</dbReference>
<dbReference type="GO" id="GO:0000976">
    <property type="term" value="F:transcription cis-regulatory region binding"/>
    <property type="evidence" value="ECO:0007669"/>
    <property type="project" value="TreeGrafter"/>
</dbReference>
<comment type="similarity">
    <text evidence="1">Belongs to the AP2/ERF transcription factor family. ERF subfamily.</text>
</comment>
<feature type="non-terminal residue" evidence="2">
    <location>
        <position position="120"/>
    </location>
</feature>
<dbReference type="OrthoDB" id="10386341at2759"/>
<dbReference type="GO" id="GO:0045893">
    <property type="term" value="P:positive regulation of DNA-templated transcription"/>
    <property type="evidence" value="ECO:0007669"/>
    <property type="project" value="TreeGrafter"/>
</dbReference>
<proteinExistence type="inferred from homology"/>
<dbReference type="AlphaFoldDB" id="A0A9J5XCE4"/>
<sequence>AKKEEPFCNLLLVLCIYNDNDFLWKQENKKKAQWISFCKGHFVDIEEMNHKHERNTTLDGVLRKRKKRVPAKGYNRGCMKDAEAARAYDEAIKAMYGRDAILNFPDYCVQNARLTNGSLR</sequence>
<accession>A0A9J5XCE4</accession>